<dbReference type="GO" id="GO:0007165">
    <property type="term" value="P:signal transduction"/>
    <property type="evidence" value="ECO:0007669"/>
    <property type="project" value="UniProtKB-KW"/>
</dbReference>
<feature type="compositionally biased region" description="Low complexity" evidence="9">
    <location>
        <begin position="285"/>
        <end position="296"/>
    </location>
</feature>
<evidence type="ECO:0000259" key="11">
    <source>
        <dbReference type="PROSITE" id="PS50111"/>
    </source>
</evidence>
<evidence type="ECO:0000256" key="1">
    <source>
        <dbReference type="ARBA" id="ARBA00004651"/>
    </source>
</evidence>
<name>A0A1D9P0S5_9FIRM</name>
<dbReference type="AlphaFoldDB" id="A0A1D9P0S5"/>
<feature type="compositionally biased region" description="Polar residues" evidence="9">
    <location>
        <begin position="274"/>
        <end position="284"/>
    </location>
</feature>
<dbReference type="PANTHER" id="PTHR32089:SF112">
    <property type="entry name" value="LYSOZYME-LIKE PROTEIN-RELATED"/>
    <property type="match status" value="1"/>
</dbReference>
<keyword evidence="2" id="KW-1003">Cell membrane</keyword>
<dbReference type="EMBL" id="CP017831">
    <property type="protein sequence ID" value="AOZ96160.1"/>
    <property type="molecule type" value="Genomic_DNA"/>
</dbReference>
<dbReference type="SMART" id="SM00283">
    <property type="entry name" value="MA"/>
    <property type="match status" value="1"/>
</dbReference>
<reference evidence="14" key="1">
    <citation type="submission" date="2016-10" db="EMBL/GenBank/DDBJ databases">
        <title>The complete genome sequence of the rumen bacterium Butyrivibrio hungatei MB2003.</title>
        <authorList>
            <person name="Palevich N."/>
            <person name="Kelly W.J."/>
            <person name="Leahy S.C."/>
            <person name="Altermann E."/>
            <person name="Rakonjac J."/>
            <person name="Attwood G.T."/>
        </authorList>
    </citation>
    <scope>NUCLEOTIDE SEQUENCE [LARGE SCALE GENOMIC DNA]</scope>
    <source>
        <strain evidence="14">MB2003</strain>
    </source>
</reference>
<accession>A0A1D9P0S5</accession>
<evidence type="ECO:0000256" key="9">
    <source>
        <dbReference type="SAM" id="MobiDB-lite"/>
    </source>
</evidence>
<dbReference type="KEGG" id="bhu:bhn_I1126"/>
<dbReference type="InterPro" id="IPR004090">
    <property type="entry name" value="Chemotax_Me-accpt_rcpt"/>
</dbReference>
<feature type="region of interest" description="Disordered" evidence="9">
    <location>
        <begin position="274"/>
        <end position="296"/>
    </location>
</feature>
<evidence type="ECO:0000256" key="7">
    <source>
        <dbReference type="ARBA" id="ARBA00029447"/>
    </source>
</evidence>
<evidence type="ECO:0000256" key="2">
    <source>
        <dbReference type="ARBA" id="ARBA00022475"/>
    </source>
</evidence>
<dbReference type="SUPFAM" id="SSF58104">
    <property type="entry name" value="Methyl-accepting chemotaxis protein (MCP) signaling domain"/>
    <property type="match status" value="1"/>
</dbReference>
<keyword evidence="3 10" id="KW-0812">Transmembrane</keyword>
<dbReference type="PROSITE" id="PS50111">
    <property type="entry name" value="CHEMOTAXIS_TRANSDUC_2"/>
    <property type="match status" value="1"/>
</dbReference>
<evidence type="ECO:0000313" key="13">
    <source>
        <dbReference type="EMBL" id="AOZ96160.1"/>
    </source>
</evidence>
<proteinExistence type="inferred from homology"/>
<dbReference type="Proteomes" id="UP000179284">
    <property type="component" value="Chromosome I"/>
</dbReference>
<dbReference type="RefSeq" id="WP_071175874.1">
    <property type="nucleotide sequence ID" value="NZ_CP017831.1"/>
</dbReference>
<sequence>MDEKVRNGKVVVKLVIAAVAAVIGISVVLTVISGIRTKDVYNDMLQEELKIAVKQLESEMNQIWDGEWSYADGVVYKGEQDVTSDYETIMDDMKKETGVEYSVIYGKERVITTLKTSSGNKATGVNIPDKIYDTVVKNKQDYYSKTVPAGVSTSYYCYYAPLKNDDGTVIGMVFAARESKKVDASIGDIIAQMAITSIILAILLSLVGILCTNKVSVKMKEIANELGNLSKGELALNIDETSLKRNDEIGLLADGARTLSQKLGDVIRQTTEMSNELKTSGSELSTSANQASNASTQVSQAVDDIAKGAVTQAESIETAAGNTQTIGKDIDEVAQNVEQLNEYAGEMRTTCEAAMGSLIKLIDQSNEVKDSVSDIGNTIQSTNKSARQISEFSEAITEIASQTNLLSLNASIEAARAGEAGRGFAVVASEIGKLAVQSSNSAEEIKKIVEQLVADSEASVEVLERLNSSFDMQSEHLDDTKSNMQSMAENVNNVTNSTGNISQHVEKLNTAKDELVEIIADLSAISEENAASTEETNASMQELNATFSLITESAAKLQDLAGEMTDVISYFKI</sequence>
<dbReference type="OrthoDB" id="5449717at2"/>
<keyword evidence="4 10" id="KW-1133">Transmembrane helix</keyword>
<protein>
    <submittedName>
        <fullName evidence="13">Methyl-accepting chemotaxis protein</fullName>
    </submittedName>
</protein>
<evidence type="ECO:0000256" key="10">
    <source>
        <dbReference type="SAM" id="Phobius"/>
    </source>
</evidence>
<keyword evidence="6 8" id="KW-0807">Transducer</keyword>
<dbReference type="GO" id="GO:0006935">
    <property type="term" value="P:chemotaxis"/>
    <property type="evidence" value="ECO:0007669"/>
    <property type="project" value="InterPro"/>
</dbReference>
<dbReference type="InterPro" id="IPR004089">
    <property type="entry name" value="MCPsignal_dom"/>
</dbReference>
<dbReference type="PRINTS" id="PR00260">
    <property type="entry name" value="CHEMTRNSDUCR"/>
</dbReference>
<gene>
    <name evidence="13" type="ORF">bhn_I1126</name>
</gene>
<keyword evidence="14" id="KW-1185">Reference proteome</keyword>
<dbReference type="GO" id="GO:0005886">
    <property type="term" value="C:plasma membrane"/>
    <property type="evidence" value="ECO:0007669"/>
    <property type="project" value="UniProtKB-SubCell"/>
</dbReference>
<evidence type="ECO:0000256" key="5">
    <source>
        <dbReference type="ARBA" id="ARBA00023136"/>
    </source>
</evidence>
<evidence type="ECO:0000256" key="6">
    <source>
        <dbReference type="ARBA" id="ARBA00023224"/>
    </source>
</evidence>
<dbReference type="PROSITE" id="PS50885">
    <property type="entry name" value="HAMP"/>
    <property type="match status" value="1"/>
</dbReference>
<comment type="subcellular location">
    <subcellularLocation>
        <location evidence="1">Cell membrane</location>
        <topology evidence="1">Multi-pass membrane protein</topology>
    </subcellularLocation>
</comment>
<evidence type="ECO:0000313" key="14">
    <source>
        <dbReference type="Proteomes" id="UP000179284"/>
    </source>
</evidence>
<dbReference type="Pfam" id="PF00015">
    <property type="entry name" value="MCPsignal"/>
    <property type="match status" value="1"/>
</dbReference>
<dbReference type="InterPro" id="IPR029151">
    <property type="entry name" value="Sensor-like_sf"/>
</dbReference>
<dbReference type="Pfam" id="PF17202">
    <property type="entry name" value="sCache_3_3"/>
    <property type="match status" value="1"/>
</dbReference>
<dbReference type="PANTHER" id="PTHR32089">
    <property type="entry name" value="METHYL-ACCEPTING CHEMOTAXIS PROTEIN MCPB"/>
    <property type="match status" value="1"/>
</dbReference>
<evidence type="ECO:0000256" key="3">
    <source>
        <dbReference type="ARBA" id="ARBA00022692"/>
    </source>
</evidence>
<feature type="domain" description="Methyl-accepting transducer" evidence="11">
    <location>
        <begin position="287"/>
        <end position="544"/>
    </location>
</feature>
<feature type="transmembrane region" description="Helical" evidence="10">
    <location>
        <begin position="12"/>
        <end position="35"/>
    </location>
</feature>
<comment type="similarity">
    <text evidence="7">Belongs to the methyl-accepting chemotaxis (MCP) protein family.</text>
</comment>
<dbReference type="InterPro" id="IPR003660">
    <property type="entry name" value="HAMP_dom"/>
</dbReference>
<organism evidence="13 14">
    <name type="scientific">Butyrivibrio hungatei</name>
    <dbReference type="NCBI Taxonomy" id="185008"/>
    <lineage>
        <taxon>Bacteria</taxon>
        <taxon>Bacillati</taxon>
        <taxon>Bacillota</taxon>
        <taxon>Clostridia</taxon>
        <taxon>Lachnospirales</taxon>
        <taxon>Lachnospiraceae</taxon>
        <taxon>Butyrivibrio</taxon>
    </lineage>
</organism>
<dbReference type="Gene3D" id="6.10.340.10">
    <property type="match status" value="1"/>
</dbReference>
<feature type="domain" description="HAMP" evidence="12">
    <location>
        <begin position="213"/>
        <end position="268"/>
    </location>
</feature>
<evidence type="ECO:0000256" key="8">
    <source>
        <dbReference type="PROSITE-ProRule" id="PRU00284"/>
    </source>
</evidence>
<dbReference type="Gene3D" id="1.10.287.950">
    <property type="entry name" value="Methyl-accepting chemotaxis protein"/>
    <property type="match status" value="1"/>
</dbReference>
<keyword evidence="5 10" id="KW-0472">Membrane</keyword>
<evidence type="ECO:0000259" key="12">
    <source>
        <dbReference type="PROSITE" id="PS50885"/>
    </source>
</evidence>
<feature type="transmembrane region" description="Helical" evidence="10">
    <location>
        <begin position="189"/>
        <end position="211"/>
    </location>
</feature>
<dbReference type="SUPFAM" id="SSF103190">
    <property type="entry name" value="Sensory domain-like"/>
    <property type="match status" value="1"/>
</dbReference>
<dbReference type="GO" id="GO:0004888">
    <property type="term" value="F:transmembrane signaling receptor activity"/>
    <property type="evidence" value="ECO:0007669"/>
    <property type="project" value="InterPro"/>
</dbReference>
<evidence type="ECO:0000256" key="4">
    <source>
        <dbReference type="ARBA" id="ARBA00022989"/>
    </source>
</evidence>
<dbReference type="InterPro" id="IPR033463">
    <property type="entry name" value="sCache_3"/>
</dbReference>